<keyword evidence="2" id="KW-1185">Reference proteome</keyword>
<name>A0A1M6DK59_9FIRM</name>
<evidence type="ECO:0000313" key="1">
    <source>
        <dbReference type="EMBL" id="SHI73378.1"/>
    </source>
</evidence>
<sequence length="72" mass="8553">MAQLLFTPLYRLNQFCDKAHYSIDTFFVKSESSPIMLLMGKLRETDKSKLMDVINRIRIREKYYAISKRCEG</sequence>
<dbReference type="EMBL" id="FQZP01000008">
    <property type="protein sequence ID" value="SHI73378.1"/>
    <property type="molecule type" value="Genomic_DNA"/>
</dbReference>
<evidence type="ECO:0000313" key="2">
    <source>
        <dbReference type="Proteomes" id="UP000324781"/>
    </source>
</evidence>
<dbReference type="Proteomes" id="UP000324781">
    <property type="component" value="Unassembled WGS sequence"/>
</dbReference>
<gene>
    <name evidence="1" type="ORF">SAMN05444373_10081</name>
</gene>
<reference evidence="1 2" key="1">
    <citation type="submission" date="2016-11" db="EMBL/GenBank/DDBJ databases">
        <authorList>
            <person name="Varghese N."/>
            <person name="Submissions S."/>
        </authorList>
    </citation>
    <scope>NUCLEOTIDE SEQUENCE [LARGE SCALE GENOMIC DNA]</scope>
    <source>
        <strain evidence="1 2">DSM 19027</strain>
    </source>
</reference>
<proteinExistence type="predicted"/>
<dbReference type="AlphaFoldDB" id="A0A1M6DK59"/>
<protein>
    <submittedName>
        <fullName evidence="1">Uncharacterized protein</fullName>
    </submittedName>
</protein>
<accession>A0A1M6DK59</accession>
<organism evidence="1 2">
    <name type="scientific">Thermoclostridium caenicola</name>
    <dbReference type="NCBI Taxonomy" id="659425"/>
    <lineage>
        <taxon>Bacteria</taxon>
        <taxon>Bacillati</taxon>
        <taxon>Bacillota</taxon>
        <taxon>Clostridia</taxon>
        <taxon>Eubacteriales</taxon>
        <taxon>Oscillospiraceae</taxon>
        <taxon>Thermoclostridium</taxon>
    </lineage>
</organism>